<dbReference type="SFLD" id="SFLDG01020">
    <property type="entry name" value="Terpene_Cyclase_Like_2"/>
    <property type="match status" value="1"/>
</dbReference>
<dbReference type="SUPFAM" id="SSF48576">
    <property type="entry name" value="Terpenoid synthases"/>
    <property type="match status" value="1"/>
</dbReference>
<dbReference type="PANTHER" id="PTHR35201:SF4">
    <property type="entry name" value="BETA-PINACENE SYNTHASE-RELATED"/>
    <property type="match status" value="1"/>
</dbReference>
<comment type="similarity">
    <text evidence="2 4">Belongs to the terpene synthase family.</text>
</comment>
<evidence type="ECO:0000256" key="3">
    <source>
        <dbReference type="ARBA" id="ARBA00022842"/>
    </source>
</evidence>
<sequence length="366" mass="41584">MVEGSAATLLTPTLVPEVSGDTKLILVEIPDFFKSVTAAKAAVNPWHTEVKMAGHAWAAEILGFSEKVSRKILEADFALLAAAFIPFASKEQLRGLVDWLYWVAMFDDRIDEGDLRNDTIGAAAEILESLAILDDEYPAIDPKDNPVRYLLQVAWKNFSANASDVLKLRFKEHHRLYMIGLLKQTQWMGNITDDITLDRYIDIRRGTIGGYPTMSYAEWANDINLPRDVINHQCIETLRDVANDLIWISNDIISLRKDLAFGTEANLIILLLKQGYNLREAMGRADEMLDECYKTWDDAFQAMPKWGEEIDRQVLRLVEAYRVLAMGNIDWSFRTTRFLGNKGAEVRATRILAIPEEYVRKYGCNS</sequence>
<dbReference type="PANTHER" id="PTHR35201">
    <property type="entry name" value="TERPENE SYNTHASE"/>
    <property type="match status" value="1"/>
</dbReference>
<dbReference type="EC" id="4.2.3.-" evidence="4"/>
<gene>
    <name evidence="5" type="ORF">TWF696_000603</name>
</gene>
<name>A0AAV9VEH6_9PEZI</name>
<dbReference type="Gene3D" id="1.10.600.10">
    <property type="entry name" value="Farnesyl Diphosphate Synthase"/>
    <property type="match status" value="1"/>
</dbReference>
<dbReference type="AlphaFoldDB" id="A0AAV9VEH6"/>
<keyword evidence="4" id="KW-0456">Lyase</keyword>
<dbReference type="GO" id="GO:0046872">
    <property type="term" value="F:metal ion binding"/>
    <property type="evidence" value="ECO:0007669"/>
    <property type="project" value="UniProtKB-KW"/>
</dbReference>
<organism evidence="5 6">
    <name type="scientific">Orbilia brochopaga</name>
    <dbReference type="NCBI Taxonomy" id="3140254"/>
    <lineage>
        <taxon>Eukaryota</taxon>
        <taxon>Fungi</taxon>
        <taxon>Dikarya</taxon>
        <taxon>Ascomycota</taxon>
        <taxon>Pezizomycotina</taxon>
        <taxon>Orbiliomycetes</taxon>
        <taxon>Orbiliales</taxon>
        <taxon>Orbiliaceae</taxon>
        <taxon>Orbilia</taxon>
    </lineage>
</organism>
<dbReference type="Pfam" id="PF19086">
    <property type="entry name" value="Terpene_syn_C_2"/>
    <property type="match status" value="1"/>
</dbReference>
<dbReference type="Proteomes" id="UP001375240">
    <property type="component" value="Unassembled WGS sequence"/>
</dbReference>
<evidence type="ECO:0000313" key="6">
    <source>
        <dbReference type="Proteomes" id="UP001375240"/>
    </source>
</evidence>
<evidence type="ECO:0000256" key="4">
    <source>
        <dbReference type="RuleBase" id="RU366034"/>
    </source>
</evidence>
<protein>
    <recommendedName>
        <fullName evidence="4">Terpene synthase</fullName>
        <ecNumber evidence="4">4.2.3.-</ecNumber>
    </recommendedName>
</protein>
<accession>A0AAV9VEH6</accession>
<dbReference type="InterPro" id="IPR034686">
    <property type="entry name" value="Terpene_cyclase-like_2"/>
</dbReference>
<evidence type="ECO:0000313" key="5">
    <source>
        <dbReference type="EMBL" id="KAK6359444.1"/>
    </source>
</evidence>
<dbReference type="GO" id="GO:0008299">
    <property type="term" value="P:isoprenoid biosynthetic process"/>
    <property type="evidence" value="ECO:0007669"/>
    <property type="project" value="UniProtKB-ARBA"/>
</dbReference>
<reference evidence="5 6" key="1">
    <citation type="submission" date="2019-10" db="EMBL/GenBank/DDBJ databases">
        <authorList>
            <person name="Palmer J.M."/>
        </authorList>
    </citation>
    <scope>NUCLEOTIDE SEQUENCE [LARGE SCALE GENOMIC DNA]</scope>
    <source>
        <strain evidence="5 6">TWF696</strain>
    </source>
</reference>
<dbReference type="EMBL" id="JAVHNQ010000001">
    <property type="protein sequence ID" value="KAK6359444.1"/>
    <property type="molecule type" value="Genomic_DNA"/>
</dbReference>
<proteinExistence type="inferred from homology"/>
<comment type="caution">
    <text evidence="5">The sequence shown here is derived from an EMBL/GenBank/DDBJ whole genome shotgun (WGS) entry which is preliminary data.</text>
</comment>
<comment type="cofactor">
    <cofactor evidence="1 4">
        <name>Mg(2+)</name>
        <dbReference type="ChEBI" id="CHEBI:18420"/>
    </cofactor>
</comment>
<keyword evidence="3 4" id="KW-0460">Magnesium</keyword>
<evidence type="ECO:0000256" key="2">
    <source>
        <dbReference type="ARBA" id="ARBA00006333"/>
    </source>
</evidence>
<keyword evidence="6" id="KW-1185">Reference proteome</keyword>
<dbReference type="GO" id="GO:0010333">
    <property type="term" value="F:terpene synthase activity"/>
    <property type="evidence" value="ECO:0007669"/>
    <property type="project" value="InterPro"/>
</dbReference>
<evidence type="ECO:0000256" key="1">
    <source>
        <dbReference type="ARBA" id="ARBA00001946"/>
    </source>
</evidence>
<dbReference type="SFLD" id="SFLDS00005">
    <property type="entry name" value="Isoprenoid_Synthase_Type_I"/>
    <property type="match status" value="1"/>
</dbReference>
<dbReference type="InterPro" id="IPR008949">
    <property type="entry name" value="Isoprenoid_synthase_dom_sf"/>
</dbReference>
<keyword evidence="4" id="KW-0479">Metal-binding</keyword>